<dbReference type="RefSeq" id="WP_015004693.1">
    <property type="nucleotide sequence ID" value="NZ_CADILN010000024.1"/>
</dbReference>
<dbReference type="InterPro" id="IPR007709">
    <property type="entry name" value="N-FG_amidohydro"/>
</dbReference>
<proteinExistence type="predicted"/>
<dbReference type="AlphaFoldDB" id="A0A6J5KGT4"/>
<evidence type="ECO:0000313" key="2">
    <source>
        <dbReference type="Proteomes" id="UP000494102"/>
    </source>
</evidence>
<dbReference type="GeneID" id="27801776"/>
<dbReference type="Gene3D" id="3.40.630.40">
    <property type="entry name" value="Zn-dependent exopeptidases"/>
    <property type="match status" value="1"/>
</dbReference>
<name>A0A6J5KGT4_9BURK</name>
<reference evidence="1 2" key="1">
    <citation type="submission" date="2020-04" db="EMBL/GenBank/DDBJ databases">
        <authorList>
            <person name="De Canck E."/>
        </authorList>
    </citation>
    <scope>NUCLEOTIDE SEQUENCE [LARGE SCALE GENOMIC DNA]</scope>
    <source>
        <strain evidence="1 2">LMG 9964</strain>
    </source>
</reference>
<protein>
    <recommendedName>
        <fullName evidence="3">N-formylglutamate deformylase</fullName>
    </recommendedName>
</protein>
<organism evidence="1 2">
    <name type="scientific">Paraburkholderia phenoliruptrix</name>
    <dbReference type="NCBI Taxonomy" id="252970"/>
    <lineage>
        <taxon>Bacteria</taxon>
        <taxon>Pseudomonadati</taxon>
        <taxon>Pseudomonadota</taxon>
        <taxon>Betaproteobacteria</taxon>
        <taxon>Burkholderiales</taxon>
        <taxon>Burkholderiaceae</taxon>
        <taxon>Paraburkholderia</taxon>
    </lineage>
</organism>
<dbReference type="SUPFAM" id="SSF53187">
    <property type="entry name" value="Zn-dependent exopeptidases"/>
    <property type="match status" value="1"/>
</dbReference>
<sequence>MIERKDLPVFSLHRGKIPLLVSIPHLGTHIPEDVAATMTDVASRTDDCDWHLDRLYSFAKRLGASIITPSCARYVIDLNRPPDDANLYPGQDTTGLVPLDTFEKEPLYRDGHVPTKQEISRRRAVYWQPYHDALAGELDALREQHGVVLLWDAHSIRSQVPRLFDGVLPDFNFGTAGGGSALPGLAEAMTNAVRHHSGYSAVANGRFRGGYITRHYGRPEDGIHALQLELSQRTYMHEQMPYAYDEIRAARVEPLLEILVNGAVEAVRAAKIG</sequence>
<dbReference type="Proteomes" id="UP000494102">
    <property type="component" value="Unassembled WGS sequence"/>
</dbReference>
<dbReference type="InterPro" id="IPR010247">
    <property type="entry name" value="HutG_amidohyd"/>
</dbReference>
<accession>A0A6J5KGT4</accession>
<evidence type="ECO:0008006" key="3">
    <source>
        <dbReference type="Google" id="ProtNLM"/>
    </source>
</evidence>
<dbReference type="EMBL" id="CADILN010000024">
    <property type="protein sequence ID" value="CAB4053018.1"/>
    <property type="molecule type" value="Genomic_DNA"/>
</dbReference>
<dbReference type="NCBIfam" id="TIGR02017">
    <property type="entry name" value="hutG_amidohyd"/>
    <property type="match status" value="1"/>
</dbReference>
<dbReference type="Pfam" id="PF05013">
    <property type="entry name" value="FGase"/>
    <property type="match status" value="1"/>
</dbReference>
<evidence type="ECO:0000313" key="1">
    <source>
        <dbReference type="EMBL" id="CAB4053018.1"/>
    </source>
</evidence>
<gene>
    <name evidence="1" type="ORF">LMG9964_06709</name>
</gene>